<feature type="domain" description="EF-hand" evidence="6">
    <location>
        <begin position="1583"/>
        <end position="1609"/>
    </location>
</feature>
<feature type="domain" description="EF-hand" evidence="6">
    <location>
        <begin position="1540"/>
        <end position="1575"/>
    </location>
</feature>
<keyword evidence="1 4" id="KW-0853">WD repeat</keyword>
<keyword evidence="3" id="KW-0106">Calcium</keyword>
<dbReference type="PROSITE" id="PS50082">
    <property type="entry name" value="WD_REPEATS_2"/>
    <property type="match status" value="2"/>
</dbReference>
<dbReference type="Proteomes" id="UP001165085">
    <property type="component" value="Unassembled WGS sequence"/>
</dbReference>
<evidence type="ECO:0000313" key="8">
    <source>
        <dbReference type="Proteomes" id="UP001165085"/>
    </source>
</evidence>
<dbReference type="InterPro" id="IPR018247">
    <property type="entry name" value="EF_Hand_1_Ca_BS"/>
</dbReference>
<dbReference type="PANTHER" id="PTHR19854">
    <property type="entry name" value="TRANSDUCIN BETA-LIKE 3"/>
    <property type="match status" value="1"/>
</dbReference>
<dbReference type="Gene3D" id="2.130.10.10">
    <property type="entry name" value="YVTN repeat-like/Quinoprotein amine dehydrogenase"/>
    <property type="match status" value="2"/>
</dbReference>
<dbReference type="GO" id="GO:0000480">
    <property type="term" value="P:endonucleolytic cleavage in 5'-ETS of tricistronic rRNA transcript (SSU-rRNA, 5.8S rRNA, LSU-rRNA)"/>
    <property type="evidence" value="ECO:0007669"/>
    <property type="project" value="TreeGrafter"/>
</dbReference>
<dbReference type="SUPFAM" id="SSF47473">
    <property type="entry name" value="EF-hand"/>
    <property type="match status" value="1"/>
</dbReference>
<dbReference type="PROSITE" id="PS50222">
    <property type="entry name" value="EF_HAND_2"/>
    <property type="match status" value="2"/>
</dbReference>
<dbReference type="InterPro" id="IPR015943">
    <property type="entry name" value="WD40/YVTN_repeat-like_dom_sf"/>
</dbReference>
<dbReference type="InterPro" id="IPR001680">
    <property type="entry name" value="WD40_rpt"/>
</dbReference>
<evidence type="ECO:0000259" key="6">
    <source>
        <dbReference type="PROSITE" id="PS50222"/>
    </source>
</evidence>
<dbReference type="Pfam" id="PF00400">
    <property type="entry name" value="WD40"/>
    <property type="match status" value="1"/>
</dbReference>
<gene>
    <name evidence="7" type="ORF">TrST_g9486</name>
</gene>
<dbReference type="GO" id="GO:0000472">
    <property type="term" value="P:endonucleolytic cleavage to generate mature 5'-end of SSU-rRNA from (SSU-rRNA, 5.8S rRNA, LSU-rRNA)"/>
    <property type="evidence" value="ECO:0007669"/>
    <property type="project" value="TreeGrafter"/>
</dbReference>
<dbReference type="Pfam" id="PF13202">
    <property type="entry name" value="EF-hand_5"/>
    <property type="match status" value="1"/>
</dbReference>
<dbReference type="InterPro" id="IPR011992">
    <property type="entry name" value="EF-hand-dom_pair"/>
</dbReference>
<dbReference type="Pfam" id="PF02342">
    <property type="entry name" value="TerD"/>
    <property type="match status" value="1"/>
</dbReference>
<organism evidence="7 8">
    <name type="scientific">Triparma strigata</name>
    <dbReference type="NCBI Taxonomy" id="1606541"/>
    <lineage>
        <taxon>Eukaryota</taxon>
        <taxon>Sar</taxon>
        <taxon>Stramenopiles</taxon>
        <taxon>Ochrophyta</taxon>
        <taxon>Bolidophyceae</taxon>
        <taxon>Parmales</taxon>
        <taxon>Triparmaceae</taxon>
        <taxon>Triparma</taxon>
    </lineage>
</organism>
<dbReference type="InterPro" id="IPR002048">
    <property type="entry name" value="EF_hand_dom"/>
</dbReference>
<feature type="repeat" description="WD" evidence="4">
    <location>
        <begin position="848"/>
        <end position="889"/>
    </location>
</feature>
<feature type="repeat" description="WD" evidence="4">
    <location>
        <begin position="495"/>
        <end position="530"/>
    </location>
</feature>
<dbReference type="PANTHER" id="PTHR19854:SF15">
    <property type="entry name" value="TRANSDUCIN BETA-LIKE PROTEIN 3"/>
    <property type="match status" value="1"/>
</dbReference>
<dbReference type="SMART" id="SM00320">
    <property type="entry name" value="WD40"/>
    <property type="match status" value="9"/>
</dbReference>
<sequence length="1740" mass="196410">MVSYEVFFPPRELYKNSEPVTLPEELKGVSFELFWECDEENQVDLDVGLLLFNNKGLKMEEITFNNPQDENNAINHLGDALGGGDDGDSETITADLSLLNKRVYALCLIATASTGNFGDVSQLGCRVYQTFSKHRGGGVAQKEMLTMYLDLEPKEVQTQNGCVMMKLYRSTSSTLGVSKTNKPPGGWLAKPTLATLECKNVDDCVPMSQRNLRDVIPNIVVRGEELPITCVNDIIAFIHPVTLAYLRKHFPKNGFNPKPFVQKMSYTLFRENESLRREKQATLLIGLLFKLFQQIDVHGTGTVGWGEFTGFCVEAGMTLDDMERKQCGADVEYTYKNSDRWQSVGFKFNKVEVWEDVSKVCMIEERSSKVRLLEKRTGDLCNVIDVQRKEAFDREQVEVKDGNAYTSVMDVVHFVHKSSNTIAIASSDYSISFWRYEPHKKLALWMNQINCEFVQRGLLYVPPSQHSPASLWSVGTDLTISMWDVETKKRLHHAYNAHKDTITTLMHVPNLQLAASASIDHLVRFWDIENVRPRGKPLDHGEPVKDMSCTREKLLTCGPCSVLIWEFQSMSEVCRLSAAGSNVTFIKAMIVHFDDLVLGPQLRALTCGTDGIFKIWKIVNMSGDGKGEVMSSFQSKPTLGRALDFASCAPAGGVGCWPDLYITGGGRETQMFHTRRVRKPHVTMSNSIHSFSSMSIVTVVHKDLLFWDIMTGKETIDIKNASSHEITVIAMDVPLQRKLYVGNSNGKVGIFNAFTCSRISEQAVHSGAIAAIMVCPISKHVITTSADKSIKVFKEEVGELEELRSLSSAHETQIACAAYSPQQSIIATVAGEEVKLWDFQDLQLQDHLDLHATEVTVVSFVPNLPLLITGDIQGRILIWKVTSRAAMSAAACKSLVSCVLSTDEIFHNVRNLNVYMDPADPDSDGKPLTLIATDFAGIIAFWKFDDIIELSREKVNLLRPSDCANFDEELYNPNLRYKKDGVYAQSKRNISAFPEITVPSVKHWQAHEEPILSLSALRGAPMVVTTAADCKLRLWAAKDCKLGIRECPVGELFGEIDSMDYEEQRFERLEHWNCPNVQSLEEKEEYETMVCEALDVIVAEEDPNSHAAAMRKASVQIPLELLMGGGGSPEEMQRGNSMLGGNRGSLTHQRTSSMRGGGSMRGRDSRGRSQLIKPLTEQKRRIRKALMNIRADKPSRRASQKRASMIVVAKNHDQESMADLFDNGADLKEMERREKLQIRRIVESMRQTLVSANNSKTRDGKVIYGHLYGELKQKSRKDGIVFSETDTTMSGFLTKKMEEEKARKILKREEEAERSEKQRKLKIQYQYSTAEGKARMSEMASIERFARKSANWSSPNSLARTLGQRGGAEGGVGVRGPAVEEDGASIDEEEEKEGGGGEQTLESFFMTTRPVTPQKIYNLGEEYESSIDENSVSSYSSIGTTFTKREETVAESLERIEDRNDEVMEKIKREERIVNFKKKRQRKAKAELKSPTKRITLIHRQQELAEKTSSKMTEQKRESIANMERKTIASSSHFGTYTRAEVMELAELLYTMDMDNDGEIQATEFEYYIKHGEYGDTFKHLQFEVMDVDKSGEITVGEIVDLVFHKANRQDKARIRIAIDEEVKRRVDLAERHKHSKPKFRRVSTVEWASSQELFDYFDVEGKGVCKIDEVVEMLLKEESFRFVIKEGDIKGMLGSYSMEGKRGHIDLDGWVQFTLGFKGPFEIFDFRNSRVVERRNDNE</sequence>
<dbReference type="GO" id="GO:0005730">
    <property type="term" value="C:nucleolus"/>
    <property type="evidence" value="ECO:0007669"/>
    <property type="project" value="TreeGrafter"/>
</dbReference>
<feature type="compositionally biased region" description="Acidic residues" evidence="5">
    <location>
        <begin position="1379"/>
        <end position="1392"/>
    </location>
</feature>
<dbReference type="PROSITE" id="PS00678">
    <property type="entry name" value="WD_REPEATS_1"/>
    <property type="match status" value="1"/>
</dbReference>
<evidence type="ECO:0000256" key="5">
    <source>
        <dbReference type="SAM" id="MobiDB-lite"/>
    </source>
</evidence>
<dbReference type="GO" id="GO:0034511">
    <property type="term" value="F:U3 snoRNA binding"/>
    <property type="evidence" value="ECO:0007669"/>
    <property type="project" value="TreeGrafter"/>
</dbReference>
<evidence type="ECO:0000256" key="3">
    <source>
        <dbReference type="ARBA" id="ARBA00022837"/>
    </source>
</evidence>
<dbReference type="EMBL" id="BRXY01000195">
    <property type="protein sequence ID" value="GMH76210.1"/>
    <property type="molecule type" value="Genomic_DNA"/>
</dbReference>
<keyword evidence="2" id="KW-0677">Repeat</keyword>
<dbReference type="InterPro" id="IPR036322">
    <property type="entry name" value="WD40_repeat_dom_sf"/>
</dbReference>
<feature type="region of interest" description="Disordered" evidence="5">
    <location>
        <begin position="1124"/>
        <end position="1177"/>
    </location>
</feature>
<dbReference type="PROSITE" id="PS50294">
    <property type="entry name" value="WD_REPEATS_REGION"/>
    <property type="match status" value="2"/>
</dbReference>
<reference evidence="8" key="1">
    <citation type="journal article" date="2023" name="Commun. Biol.">
        <title>Genome analysis of Parmales, the sister group of diatoms, reveals the evolutionary specialization of diatoms from phago-mixotrophs to photoautotrophs.</title>
        <authorList>
            <person name="Ban H."/>
            <person name="Sato S."/>
            <person name="Yoshikawa S."/>
            <person name="Yamada K."/>
            <person name="Nakamura Y."/>
            <person name="Ichinomiya M."/>
            <person name="Sato N."/>
            <person name="Blanc-Mathieu R."/>
            <person name="Endo H."/>
            <person name="Kuwata A."/>
            <person name="Ogata H."/>
        </authorList>
    </citation>
    <scope>NUCLEOTIDE SEQUENCE [LARGE SCALE GENOMIC DNA]</scope>
    <source>
        <strain evidence="8">NIES 3701</strain>
    </source>
</reference>
<dbReference type="InterPro" id="IPR019775">
    <property type="entry name" value="WD40_repeat_CS"/>
</dbReference>
<dbReference type="GO" id="GO:0005509">
    <property type="term" value="F:calcium ion binding"/>
    <property type="evidence" value="ECO:0007669"/>
    <property type="project" value="InterPro"/>
</dbReference>
<dbReference type="Gene3D" id="2.60.60.30">
    <property type="entry name" value="sav2460 like domains"/>
    <property type="match status" value="1"/>
</dbReference>
<comment type="caution">
    <text evidence="7">The sequence shown here is derived from an EMBL/GenBank/DDBJ whole genome shotgun (WGS) entry which is preliminary data.</text>
</comment>
<name>A0A9W7AYF4_9STRA</name>
<keyword evidence="8" id="KW-1185">Reference proteome</keyword>
<dbReference type="Gene3D" id="1.10.238.10">
    <property type="entry name" value="EF-hand"/>
    <property type="match status" value="1"/>
</dbReference>
<evidence type="ECO:0000256" key="1">
    <source>
        <dbReference type="ARBA" id="ARBA00022574"/>
    </source>
</evidence>
<feature type="region of interest" description="Disordered" evidence="5">
    <location>
        <begin position="1353"/>
        <end position="1398"/>
    </location>
</feature>
<dbReference type="PROSITE" id="PS00018">
    <property type="entry name" value="EF_HAND_1"/>
    <property type="match status" value="2"/>
</dbReference>
<accession>A0A9W7AYF4</accession>
<dbReference type="GO" id="GO:0030686">
    <property type="term" value="C:90S preribosome"/>
    <property type="evidence" value="ECO:0007669"/>
    <property type="project" value="TreeGrafter"/>
</dbReference>
<dbReference type="OrthoDB" id="189968at2759"/>
<feature type="compositionally biased region" description="Gly residues" evidence="5">
    <location>
        <begin position="1364"/>
        <end position="1374"/>
    </location>
</feature>
<evidence type="ECO:0000256" key="4">
    <source>
        <dbReference type="PROSITE-ProRule" id="PRU00221"/>
    </source>
</evidence>
<protein>
    <recommendedName>
        <fullName evidence="6">EF-hand domain-containing protein</fullName>
    </recommendedName>
</protein>
<proteinExistence type="predicted"/>
<dbReference type="SUPFAM" id="SSF50978">
    <property type="entry name" value="WD40 repeat-like"/>
    <property type="match status" value="1"/>
</dbReference>
<dbReference type="InterPro" id="IPR003325">
    <property type="entry name" value="TerD"/>
</dbReference>
<evidence type="ECO:0000313" key="7">
    <source>
        <dbReference type="EMBL" id="GMH76210.1"/>
    </source>
</evidence>
<evidence type="ECO:0000256" key="2">
    <source>
        <dbReference type="ARBA" id="ARBA00022737"/>
    </source>
</evidence>